<proteinExistence type="predicted"/>
<gene>
    <name evidence="1" type="ORF">ATB53_01355</name>
</gene>
<dbReference type="EMBL" id="LNTA01000237">
    <property type="protein sequence ID" value="KWV12091.1"/>
    <property type="molecule type" value="Genomic_DNA"/>
</dbReference>
<dbReference type="AlphaFoldDB" id="A0A109HH75"/>
<dbReference type="Proteomes" id="UP000055854">
    <property type="component" value="Unassembled WGS sequence"/>
</dbReference>
<accession>A0A109HH75</accession>
<name>A0A109HH75_XANCT</name>
<sequence length="131" mass="14008">MSYLDEIRGLNIGTANGLRRGYYEGLNDGMSYAAALEHERDDLAWAMNALAAIAAAALSALDSAPAEVQAAALRNYSLRCNQLLGSVLRCEPHVDPTVLQREPAVANWLPEIANRLNAHAAASAYDADPSL</sequence>
<evidence type="ECO:0000313" key="2">
    <source>
        <dbReference type="Proteomes" id="UP000055854"/>
    </source>
</evidence>
<dbReference type="OrthoDB" id="9943713at2"/>
<reference evidence="1 2" key="1">
    <citation type="submission" date="2015-11" db="EMBL/GenBank/DDBJ databases">
        <title>Long Read and Single Molecule DNA Sequencing Simplifies Genome Assembly and TAL Effector Gene Analysis of Xanthomonas translucens.</title>
        <authorList>
            <person name="Peng Z."/>
            <person name="Hu Y."/>
            <person name="Xie J."/>
            <person name="Potnis N."/>
            <person name="Akhunova A."/>
            <person name="Jones J."/>
            <person name="Liu Z."/>
            <person name="White F."/>
            <person name="Liu S."/>
        </authorList>
    </citation>
    <scope>NUCLEOTIDE SEQUENCE [LARGE SCALE GENOMIC DNA]</scope>
    <source>
        <strain evidence="1 2">B1</strain>
    </source>
</reference>
<comment type="caution">
    <text evidence="1">The sequence shown here is derived from an EMBL/GenBank/DDBJ whole genome shotgun (WGS) entry which is preliminary data.</text>
</comment>
<evidence type="ECO:0000313" key="1">
    <source>
        <dbReference type="EMBL" id="KWV12091.1"/>
    </source>
</evidence>
<organism evidence="1 2">
    <name type="scientific">Xanthomonas campestris pv. translucens</name>
    <dbReference type="NCBI Taxonomy" id="343"/>
    <lineage>
        <taxon>Bacteria</taxon>
        <taxon>Pseudomonadati</taxon>
        <taxon>Pseudomonadota</taxon>
        <taxon>Gammaproteobacteria</taxon>
        <taxon>Lysobacterales</taxon>
        <taxon>Lysobacteraceae</taxon>
        <taxon>Xanthomonas</taxon>
        <taxon>Xanthomonas translucens group</taxon>
    </lineage>
</organism>
<protein>
    <submittedName>
        <fullName evidence="1">Uncharacterized protein</fullName>
    </submittedName>
</protein>
<dbReference type="RefSeq" id="WP_060748505.1">
    <property type="nucleotide sequence ID" value="NZ_LNTA01000237.1"/>
</dbReference>